<dbReference type="Proteomes" id="UP000203890">
    <property type="component" value="Segment"/>
</dbReference>
<dbReference type="OrthoDB" id="6737at10239"/>
<keyword evidence="2" id="KW-1133">Transmembrane helix</keyword>
<dbReference type="NCBIfam" id="NF033632">
    <property type="entry name" value="SLATT_4"/>
    <property type="match status" value="1"/>
</dbReference>
<organism evidence="3 4">
    <name type="scientific">Ostreococcus tauri virus OtV5</name>
    <dbReference type="NCBI Taxonomy" id="1785753"/>
    <lineage>
        <taxon>Viruses</taxon>
        <taxon>Varidnaviria</taxon>
        <taxon>Bamfordvirae</taxon>
        <taxon>Nucleocytoviricota</taxon>
        <taxon>Megaviricetes</taxon>
        <taxon>Algavirales</taxon>
        <taxon>Phycodnaviridae</taxon>
        <taxon>Prasinovirus</taxon>
        <taxon>Prasinovirus ostreotauri</taxon>
    </lineage>
</organism>
<evidence type="ECO:0000256" key="1">
    <source>
        <dbReference type="SAM" id="MobiDB-lite"/>
    </source>
</evidence>
<dbReference type="EMBL" id="EU304328">
    <property type="protein sequence ID" value="ABY27992.2"/>
    <property type="molecule type" value="Genomic_DNA"/>
</dbReference>
<gene>
    <name evidence="3" type="ORF">OtV5_190c</name>
</gene>
<name>A9YWA9_9PHYC</name>
<feature type="transmembrane region" description="Helical" evidence="2">
    <location>
        <begin position="55"/>
        <end position="76"/>
    </location>
</feature>
<feature type="transmembrane region" description="Helical" evidence="2">
    <location>
        <begin position="88"/>
        <end position="109"/>
    </location>
</feature>
<evidence type="ECO:0008006" key="5">
    <source>
        <dbReference type="Google" id="ProtNLM"/>
    </source>
</evidence>
<evidence type="ECO:0000256" key="2">
    <source>
        <dbReference type="SAM" id="Phobius"/>
    </source>
</evidence>
<protein>
    <recommendedName>
        <fullName evidence="5">SMODS and SLOG-associating 2TM effector domain-containing protein</fullName>
    </recommendedName>
</protein>
<feature type="compositionally biased region" description="Acidic residues" evidence="1">
    <location>
        <begin position="255"/>
        <end position="270"/>
    </location>
</feature>
<sequence length="270" mass="30679">MNQEIFDDQLIKQQALEHRRDSWNEQHENILRQWGEASGCYRYMHHRAFLMYKGLSMRFTLPVIVLSTLTGTANFAQEQFPENLRGMVPSVIGGLNLIAGLIATIMQFLKINELMENHKAAALSFGLLSRNIRLELGLAREERSTDGLEYVTRCKNEYDRLIEQSPTVPSTILAEFEKEYPLDNTFTKPEILDVRAIPKLRLPGFTNIKQGASVLAEVTKRGPFAGIGELVKSKGEYNAKTKMLEEMELTSVVSEEPEDEPDVEQGTQEE</sequence>
<dbReference type="KEGG" id="vg:5845724"/>
<evidence type="ECO:0000313" key="4">
    <source>
        <dbReference type="Proteomes" id="UP000203890"/>
    </source>
</evidence>
<evidence type="ECO:0000313" key="3">
    <source>
        <dbReference type="EMBL" id="ABY27992.2"/>
    </source>
</evidence>
<feature type="region of interest" description="Disordered" evidence="1">
    <location>
        <begin position="250"/>
        <end position="270"/>
    </location>
</feature>
<accession>A9YWA9</accession>
<reference evidence="3 4" key="1">
    <citation type="journal article" date="2008" name="PLoS ONE">
        <title>Life-cycle and genome of OtV5, a large DNA virus of the pelagic marine unicellular green alga Ostreococcus tauri.</title>
        <authorList>
            <person name="Derelle E."/>
            <person name="Ferraz C."/>
            <person name="Escande M.L."/>
            <person name="Eychenie S."/>
            <person name="Cooke R."/>
            <person name="Piganeau G."/>
            <person name="Desdevises Y."/>
            <person name="Bellec L."/>
            <person name="Moreau H."/>
            <person name="Grimsley N."/>
        </authorList>
    </citation>
    <scope>NUCLEOTIDE SEQUENCE [LARGE SCALE GENOMIC DNA]</scope>
    <source>
        <strain evidence="3 4">OtV5</strain>
    </source>
</reference>
<keyword evidence="2" id="KW-0812">Transmembrane</keyword>
<proteinExistence type="predicted"/>
<dbReference type="GeneID" id="5845724"/>
<keyword evidence="2" id="KW-0472">Membrane</keyword>
<keyword evidence="4" id="KW-1185">Reference proteome</keyword>
<dbReference type="RefSeq" id="YP_001648288.2">
    <property type="nucleotide sequence ID" value="NC_010191.2"/>
</dbReference>